<evidence type="ECO:0000313" key="1">
    <source>
        <dbReference type="EMBL" id="CAD8183618.1"/>
    </source>
</evidence>
<evidence type="ECO:0000313" key="2">
    <source>
        <dbReference type="Proteomes" id="UP000683925"/>
    </source>
</evidence>
<reference evidence="1" key="1">
    <citation type="submission" date="2021-01" db="EMBL/GenBank/DDBJ databases">
        <authorList>
            <consortium name="Genoscope - CEA"/>
            <person name="William W."/>
        </authorList>
    </citation>
    <scope>NUCLEOTIDE SEQUENCE</scope>
</reference>
<protein>
    <submittedName>
        <fullName evidence="1">Uncharacterized protein</fullName>
    </submittedName>
</protein>
<accession>A0A8S1VZZ5</accession>
<dbReference type="Proteomes" id="UP000683925">
    <property type="component" value="Unassembled WGS sequence"/>
</dbReference>
<comment type="caution">
    <text evidence="1">The sequence shown here is derived from an EMBL/GenBank/DDBJ whole genome shotgun (WGS) entry which is preliminary data.</text>
</comment>
<dbReference type="AlphaFoldDB" id="A0A8S1VZZ5"/>
<proteinExistence type="predicted"/>
<keyword evidence="2" id="KW-1185">Reference proteome</keyword>
<organism evidence="1 2">
    <name type="scientific">Paramecium octaurelia</name>
    <dbReference type="NCBI Taxonomy" id="43137"/>
    <lineage>
        <taxon>Eukaryota</taxon>
        <taxon>Sar</taxon>
        <taxon>Alveolata</taxon>
        <taxon>Ciliophora</taxon>
        <taxon>Intramacronucleata</taxon>
        <taxon>Oligohymenophorea</taxon>
        <taxon>Peniculida</taxon>
        <taxon>Parameciidae</taxon>
        <taxon>Paramecium</taxon>
    </lineage>
</organism>
<gene>
    <name evidence="1" type="ORF">POCTA_138.1.T0810171</name>
</gene>
<name>A0A8S1VZZ5_PAROT</name>
<sequence length="110" mass="13206">MKNYGKINIEKIYYILELSFKTFHSKKHKHKHFLSLIINSNDYPRCSNVLQMHTNILQMKIISPNWENYQGIIVQRTSTKECFSILLAREYQLINQELHLKHSKLKNCQN</sequence>
<dbReference type="EMBL" id="CAJJDP010000080">
    <property type="protein sequence ID" value="CAD8183618.1"/>
    <property type="molecule type" value="Genomic_DNA"/>
</dbReference>